<keyword evidence="1" id="KW-0472">Membrane</keyword>
<accession>A0A1C6RSP1</accession>
<evidence type="ECO:0000313" key="3">
    <source>
        <dbReference type="Proteomes" id="UP000199699"/>
    </source>
</evidence>
<keyword evidence="3" id="KW-1185">Reference proteome</keyword>
<dbReference type="EMBL" id="FMHT01000003">
    <property type="protein sequence ID" value="SCL20095.1"/>
    <property type="molecule type" value="Genomic_DNA"/>
</dbReference>
<protein>
    <submittedName>
        <fullName evidence="2">Uncharacterized protein</fullName>
    </submittedName>
</protein>
<reference evidence="2 3" key="1">
    <citation type="submission" date="2016-06" db="EMBL/GenBank/DDBJ databases">
        <authorList>
            <person name="Kjaerup R.B."/>
            <person name="Dalgaard T.S."/>
            <person name="Juul-Madsen H.R."/>
        </authorList>
    </citation>
    <scope>NUCLEOTIDE SEQUENCE [LARGE SCALE GENOMIC DNA]</scope>
    <source>
        <strain evidence="2 3">DSM 43818</strain>
    </source>
</reference>
<name>A0A1C6RSP1_9ACTN</name>
<proteinExistence type="predicted"/>
<feature type="transmembrane region" description="Helical" evidence="1">
    <location>
        <begin position="66"/>
        <end position="87"/>
    </location>
</feature>
<keyword evidence="1" id="KW-1133">Transmembrane helix</keyword>
<dbReference type="Proteomes" id="UP000199699">
    <property type="component" value="Unassembled WGS sequence"/>
</dbReference>
<keyword evidence="1" id="KW-0812">Transmembrane</keyword>
<evidence type="ECO:0000256" key="1">
    <source>
        <dbReference type="SAM" id="Phobius"/>
    </source>
</evidence>
<gene>
    <name evidence="2" type="ORF">GA0070616_1898</name>
</gene>
<sequence>MWRAWLGLSWGGLLIAIGAALAGDCRGIATKHAELSMRVVGTLSPFRWTADRLDRRRARFVVFDRILGAGMVLMGVVALTGGGYLLLSEVS</sequence>
<evidence type="ECO:0000313" key="2">
    <source>
        <dbReference type="EMBL" id="SCL20095.1"/>
    </source>
</evidence>
<organism evidence="2 3">
    <name type="scientific">Micromonospora nigra</name>
    <dbReference type="NCBI Taxonomy" id="145857"/>
    <lineage>
        <taxon>Bacteria</taxon>
        <taxon>Bacillati</taxon>
        <taxon>Actinomycetota</taxon>
        <taxon>Actinomycetes</taxon>
        <taxon>Micromonosporales</taxon>
        <taxon>Micromonosporaceae</taxon>
        <taxon>Micromonospora</taxon>
    </lineage>
</organism>
<dbReference type="AlphaFoldDB" id="A0A1C6RSP1"/>